<organism evidence="13 14">
    <name type="scientific">Rathayibacter oskolensis</name>
    <dbReference type="NCBI Taxonomy" id="1891671"/>
    <lineage>
        <taxon>Bacteria</taxon>
        <taxon>Bacillati</taxon>
        <taxon>Actinomycetota</taxon>
        <taxon>Actinomycetes</taxon>
        <taxon>Micrococcales</taxon>
        <taxon>Microbacteriaceae</taxon>
        <taxon>Rathayibacter</taxon>
    </lineage>
</organism>
<dbReference type="PANTHER" id="PTHR21272:SF3">
    <property type="entry name" value="CATABOLIC 3-DEHYDROQUINASE"/>
    <property type="match status" value="1"/>
</dbReference>
<dbReference type="Gene3D" id="3.40.50.9100">
    <property type="entry name" value="Dehydroquinase, class II"/>
    <property type="match status" value="1"/>
</dbReference>
<dbReference type="InterPro" id="IPR018509">
    <property type="entry name" value="DHquinase_II_CS"/>
</dbReference>
<dbReference type="HAMAP" id="MF_00169">
    <property type="entry name" value="AroQ"/>
    <property type="match status" value="1"/>
</dbReference>
<feature type="active site" description="Proton acceptor" evidence="8 9">
    <location>
        <position position="24"/>
    </location>
</feature>
<evidence type="ECO:0000256" key="5">
    <source>
        <dbReference type="ARBA" id="ARBA00012060"/>
    </source>
</evidence>
<proteinExistence type="inferred from homology"/>
<evidence type="ECO:0000256" key="7">
    <source>
        <dbReference type="ARBA" id="ARBA00023239"/>
    </source>
</evidence>
<keyword evidence="7 8" id="KW-0456">Lyase</keyword>
<accession>A0A1X7N8D8</accession>
<feature type="binding site" evidence="8 10">
    <location>
        <position position="81"/>
    </location>
    <ligand>
        <name>substrate</name>
    </ligand>
</feature>
<dbReference type="InterPro" id="IPR036441">
    <property type="entry name" value="DHquinase_II_sf"/>
</dbReference>
<evidence type="ECO:0000256" key="4">
    <source>
        <dbReference type="ARBA" id="ARBA00011193"/>
    </source>
</evidence>
<comment type="catalytic activity">
    <reaction evidence="1 8">
        <text>3-dehydroquinate = 3-dehydroshikimate + H2O</text>
        <dbReference type="Rhea" id="RHEA:21096"/>
        <dbReference type="ChEBI" id="CHEBI:15377"/>
        <dbReference type="ChEBI" id="CHEBI:16630"/>
        <dbReference type="ChEBI" id="CHEBI:32364"/>
        <dbReference type="EC" id="4.2.1.10"/>
    </reaction>
</comment>
<comment type="function">
    <text evidence="8">Catalyzes a trans-dehydration via an enolate intermediate.</text>
</comment>
<name>A0A1X7N8D8_9MICO</name>
<keyword evidence="12" id="KW-0812">Transmembrane</keyword>
<evidence type="ECO:0000256" key="2">
    <source>
        <dbReference type="ARBA" id="ARBA00004902"/>
    </source>
</evidence>
<dbReference type="UniPathway" id="UPA00053">
    <property type="reaction ID" value="UER00086"/>
</dbReference>
<keyword evidence="6 8" id="KW-0057">Aromatic amino acid biosynthesis</keyword>
<comment type="similarity">
    <text evidence="3 8">Belongs to the type-II 3-dehydroquinase family.</text>
</comment>
<protein>
    <recommendedName>
        <fullName evidence="5 8">3-dehydroquinate dehydratase</fullName>
        <shortName evidence="8">3-dehydroquinase</shortName>
        <ecNumber evidence="5 8">4.2.1.10</ecNumber>
    </recommendedName>
    <alternativeName>
        <fullName evidence="8">Type II DHQase</fullName>
    </alternativeName>
</protein>
<gene>
    <name evidence="8" type="primary">aroQ</name>
    <name evidence="13" type="ORF">SAMN06295885_0783</name>
</gene>
<dbReference type="EC" id="4.2.1.10" evidence="5 8"/>
<dbReference type="PIRSF" id="PIRSF001399">
    <property type="entry name" value="DHquinase_II"/>
    <property type="match status" value="1"/>
</dbReference>
<dbReference type="PANTHER" id="PTHR21272">
    <property type="entry name" value="CATABOLIC 3-DEHYDROQUINASE"/>
    <property type="match status" value="1"/>
</dbReference>
<evidence type="ECO:0000256" key="8">
    <source>
        <dbReference type="HAMAP-Rule" id="MF_00169"/>
    </source>
</evidence>
<evidence type="ECO:0000256" key="11">
    <source>
        <dbReference type="PIRSR" id="PIRSR001399-3"/>
    </source>
</evidence>
<dbReference type="InterPro" id="IPR001874">
    <property type="entry name" value="DHquinase_II"/>
</dbReference>
<keyword evidence="12" id="KW-0472">Membrane</keyword>
<feature type="site" description="Transition state stabilizer" evidence="8 11">
    <location>
        <position position="19"/>
    </location>
</feature>
<reference evidence="14" key="1">
    <citation type="submission" date="2017-04" db="EMBL/GenBank/DDBJ databases">
        <authorList>
            <person name="Varghese N."/>
            <person name="Submissions S."/>
        </authorList>
    </citation>
    <scope>NUCLEOTIDE SEQUENCE [LARGE SCALE GENOMIC DNA]</scope>
    <source>
        <strain evidence="14">VKM Ac-2121</strain>
    </source>
</reference>
<dbReference type="NCBIfam" id="NF003806">
    <property type="entry name" value="PRK05395.1-3"/>
    <property type="match status" value="1"/>
</dbReference>
<dbReference type="NCBIfam" id="NF003807">
    <property type="entry name" value="PRK05395.1-4"/>
    <property type="match status" value="1"/>
</dbReference>
<evidence type="ECO:0000256" key="9">
    <source>
        <dbReference type="PIRSR" id="PIRSR001399-1"/>
    </source>
</evidence>
<feature type="binding site" evidence="8 10">
    <location>
        <position position="75"/>
    </location>
    <ligand>
        <name>substrate</name>
    </ligand>
</feature>
<feature type="transmembrane region" description="Helical" evidence="12">
    <location>
        <begin position="116"/>
        <end position="136"/>
    </location>
</feature>
<feature type="active site" description="Proton donor" evidence="8 9">
    <location>
        <position position="101"/>
    </location>
</feature>
<feature type="binding site" evidence="8 10">
    <location>
        <position position="88"/>
    </location>
    <ligand>
        <name>substrate</name>
    </ligand>
</feature>
<feature type="binding site" evidence="8 10">
    <location>
        <position position="112"/>
    </location>
    <ligand>
        <name>substrate</name>
    </ligand>
</feature>
<evidence type="ECO:0000313" key="14">
    <source>
        <dbReference type="Proteomes" id="UP000193711"/>
    </source>
</evidence>
<sequence length="151" mass="15980">MTLPILVVNGPNLNLLGTREPAVYGADTLADADALATERAHGLGLEVEFFQSNAEGAIVDRLHAARGTASAIVLNAGAYTHTSIALRDAVLATELPMVEVHVSNVHRREEFRRHSYLSDIAVAVIVGAGIAGYGYAVDVLARHLEAATRQA</sequence>
<dbReference type="RefSeq" id="WP_085475257.1">
    <property type="nucleotide sequence ID" value="NZ_FXBM01000001.1"/>
</dbReference>
<keyword evidence="14" id="KW-1185">Reference proteome</keyword>
<keyword evidence="8" id="KW-0028">Amino-acid biosynthesis</keyword>
<comment type="pathway">
    <text evidence="2 8">Metabolic intermediate biosynthesis; chorismate biosynthesis; chorismate from D-erythrose 4-phosphate and phosphoenolpyruvate: step 3/7.</text>
</comment>
<dbReference type="CDD" id="cd00466">
    <property type="entry name" value="DHQase_II"/>
    <property type="match status" value="1"/>
</dbReference>
<evidence type="ECO:0000256" key="12">
    <source>
        <dbReference type="SAM" id="Phobius"/>
    </source>
</evidence>
<dbReference type="SUPFAM" id="SSF52304">
    <property type="entry name" value="Type II 3-dehydroquinate dehydratase"/>
    <property type="match status" value="1"/>
</dbReference>
<keyword evidence="12" id="KW-1133">Transmembrane helix</keyword>
<evidence type="ECO:0000256" key="1">
    <source>
        <dbReference type="ARBA" id="ARBA00001864"/>
    </source>
</evidence>
<dbReference type="GO" id="GO:0019631">
    <property type="term" value="P:quinate catabolic process"/>
    <property type="evidence" value="ECO:0007669"/>
    <property type="project" value="TreeGrafter"/>
</dbReference>
<evidence type="ECO:0000256" key="6">
    <source>
        <dbReference type="ARBA" id="ARBA00023141"/>
    </source>
</evidence>
<dbReference type="NCBIfam" id="TIGR01088">
    <property type="entry name" value="aroQ"/>
    <property type="match status" value="1"/>
</dbReference>
<evidence type="ECO:0000256" key="3">
    <source>
        <dbReference type="ARBA" id="ARBA00011037"/>
    </source>
</evidence>
<dbReference type="OrthoDB" id="9790793at2"/>
<dbReference type="Proteomes" id="UP000193711">
    <property type="component" value="Unassembled WGS sequence"/>
</dbReference>
<dbReference type="Pfam" id="PF01220">
    <property type="entry name" value="DHquinase_II"/>
    <property type="match status" value="1"/>
</dbReference>
<dbReference type="GO" id="GO:0008652">
    <property type="term" value="P:amino acid biosynthetic process"/>
    <property type="evidence" value="ECO:0007669"/>
    <property type="project" value="UniProtKB-KW"/>
</dbReference>
<evidence type="ECO:0000256" key="10">
    <source>
        <dbReference type="PIRSR" id="PIRSR001399-2"/>
    </source>
</evidence>
<dbReference type="GO" id="GO:0009073">
    <property type="term" value="P:aromatic amino acid family biosynthetic process"/>
    <property type="evidence" value="ECO:0007669"/>
    <property type="project" value="UniProtKB-KW"/>
</dbReference>
<comment type="subunit">
    <text evidence="4 8">Homododecamer.</text>
</comment>
<evidence type="ECO:0000313" key="13">
    <source>
        <dbReference type="EMBL" id="SMH32823.1"/>
    </source>
</evidence>
<dbReference type="PROSITE" id="PS01029">
    <property type="entry name" value="DEHYDROQUINASE_II"/>
    <property type="match status" value="1"/>
</dbReference>
<feature type="binding site" evidence="8 10">
    <location>
        <begin position="102"/>
        <end position="103"/>
    </location>
    <ligand>
        <name>substrate</name>
    </ligand>
</feature>
<dbReference type="GO" id="GO:0009423">
    <property type="term" value="P:chorismate biosynthetic process"/>
    <property type="evidence" value="ECO:0007669"/>
    <property type="project" value="UniProtKB-UniRule"/>
</dbReference>
<dbReference type="GO" id="GO:0003855">
    <property type="term" value="F:3-dehydroquinate dehydratase activity"/>
    <property type="evidence" value="ECO:0007669"/>
    <property type="project" value="UniProtKB-UniRule"/>
</dbReference>
<dbReference type="AlphaFoldDB" id="A0A1X7N8D8"/>
<dbReference type="STRING" id="1891671.SAMN06295885_0783"/>
<dbReference type="NCBIfam" id="NF003805">
    <property type="entry name" value="PRK05395.1-2"/>
    <property type="match status" value="1"/>
</dbReference>
<dbReference type="EMBL" id="FXBM01000001">
    <property type="protein sequence ID" value="SMH32823.1"/>
    <property type="molecule type" value="Genomic_DNA"/>
</dbReference>